<protein>
    <recommendedName>
        <fullName evidence="3">Type III secretion protein</fullName>
    </recommendedName>
</protein>
<evidence type="ECO:0000313" key="2">
    <source>
        <dbReference type="Proteomes" id="UP000238563"/>
    </source>
</evidence>
<proteinExistence type="predicted"/>
<dbReference type="InterPro" id="IPR009929">
    <property type="entry name" value="T3SS_YscO"/>
</dbReference>
<keyword evidence="2" id="KW-1185">Reference proteome</keyword>
<dbReference type="Pfam" id="PF07321">
    <property type="entry name" value="YscO"/>
    <property type="match status" value="1"/>
</dbReference>
<reference evidence="1 2" key="1">
    <citation type="submission" date="2018-02" db="EMBL/GenBank/DDBJ databases">
        <title>The draft genome of Phyllobacterium myrsinacearum DSM5892.</title>
        <authorList>
            <person name="Li L."/>
            <person name="Liu L."/>
            <person name="Zhang X."/>
            <person name="Wang T."/>
        </authorList>
    </citation>
    <scope>NUCLEOTIDE SEQUENCE [LARGE SCALE GENOMIC DNA]</scope>
    <source>
        <strain evidence="1 2">DSM 5892</strain>
    </source>
</reference>
<accession>A0A2S9JP38</accession>
<dbReference type="Proteomes" id="UP000238563">
    <property type="component" value="Unassembled WGS sequence"/>
</dbReference>
<dbReference type="RefSeq" id="WP_105733233.1">
    <property type="nucleotide sequence ID" value="NZ_PVBT01000002.1"/>
</dbReference>
<dbReference type="AlphaFoldDB" id="A0A2S9JP38"/>
<gene>
    <name evidence="1" type="ORF">C5750_07345</name>
</gene>
<dbReference type="Gene3D" id="1.10.287.1700">
    <property type="match status" value="1"/>
</dbReference>
<dbReference type="InterPro" id="IPR053716">
    <property type="entry name" value="Flag_assembly_chemotaxis_eff"/>
</dbReference>
<organism evidence="1 2">
    <name type="scientific">Phyllobacterium myrsinacearum</name>
    <dbReference type="NCBI Taxonomy" id="28101"/>
    <lineage>
        <taxon>Bacteria</taxon>
        <taxon>Pseudomonadati</taxon>
        <taxon>Pseudomonadota</taxon>
        <taxon>Alphaproteobacteria</taxon>
        <taxon>Hyphomicrobiales</taxon>
        <taxon>Phyllobacteriaceae</taxon>
        <taxon>Phyllobacterium</taxon>
    </lineage>
</organism>
<dbReference type="OrthoDB" id="8447590at2"/>
<evidence type="ECO:0000313" key="1">
    <source>
        <dbReference type="EMBL" id="PRD55003.1"/>
    </source>
</evidence>
<name>A0A2S9JP38_9HYPH</name>
<sequence length="165" mass="19237">MNQQRNLQKLMELRKLRMKIAEEASIRQQHIHDAASKAVEAASGQTAEHEASRLQHESVMYEHMSKGPVKCRELDRYRDALSTLNYQAIHLKQQEEEAKLRLVNETMRKDTRAAEHLAKLRQHDKLKILMERQSSRKAMCQGLLSELDDEDQVHSSIMILKGRRV</sequence>
<evidence type="ECO:0008006" key="3">
    <source>
        <dbReference type="Google" id="ProtNLM"/>
    </source>
</evidence>
<comment type="caution">
    <text evidence="1">The sequence shown here is derived from an EMBL/GenBank/DDBJ whole genome shotgun (WGS) entry which is preliminary data.</text>
</comment>
<dbReference type="EMBL" id="PVBT01000002">
    <property type="protein sequence ID" value="PRD55003.1"/>
    <property type="molecule type" value="Genomic_DNA"/>
</dbReference>